<dbReference type="KEGG" id="apb:SAR116_0018"/>
<name>D5BNJ4_PUNMI</name>
<dbReference type="HOGENOM" id="CLU_091588_1_1_5"/>
<dbReference type="STRING" id="488538.SAR116_0018"/>
<proteinExistence type="predicted"/>
<dbReference type="EMBL" id="CP001751">
    <property type="protein sequence ID" value="ADE38261.1"/>
    <property type="molecule type" value="Genomic_DNA"/>
</dbReference>
<dbReference type="RefSeq" id="WP_013044891.1">
    <property type="nucleotide sequence ID" value="NC_014010.1"/>
</dbReference>
<dbReference type="eggNOG" id="COG2151">
    <property type="taxonomic scope" value="Bacteria"/>
</dbReference>
<dbReference type="Pfam" id="PF01883">
    <property type="entry name" value="FeS_assembly_P"/>
    <property type="match status" value="1"/>
</dbReference>
<feature type="region of interest" description="Disordered" evidence="1">
    <location>
        <begin position="1"/>
        <end position="44"/>
    </location>
</feature>
<feature type="domain" description="MIP18 family-like" evidence="2">
    <location>
        <begin position="86"/>
        <end position="156"/>
    </location>
</feature>
<evidence type="ECO:0000256" key="1">
    <source>
        <dbReference type="SAM" id="MobiDB-lite"/>
    </source>
</evidence>
<dbReference type="InterPro" id="IPR034904">
    <property type="entry name" value="FSCA_dom_sf"/>
</dbReference>
<dbReference type="Proteomes" id="UP000007460">
    <property type="component" value="Chromosome"/>
</dbReference>
<sequence length="179" mass="19087">MNDQIDEQKDEDVDNPYKASASVNIPSHMRSAEDNKLARENDSGYLGPGLPEFLNFGANTSSEGDGFRATAGSPLEAPQGQADAVAIEDALKSVHDPEIPVNIFDLGLIYDVIRQDNGDVDITMSLTAPGCPVAGEMPGQVAEAVAKVDSVGSVSVELVWDPAWTPERMSDDAKLALDW</sequence>
<evidence type="ECO:0000313" key="4">
    <source>
        <dbReference type="Proteomes" id="UP000007460"/>
    </source>
</evidence>
<gene>
    <name evidence="3" type="ordered locus">SAR116_0018</name>
</gene>
<accession>D5BNJ4</accession>
<feature type="compositionally biased region" description="Acidic residues" evidence="1">
    <location>
        <begin position="1"/>
        <end position="14"/>
    </location>
</feature>
<evidence type="ECO:0000313" key="3">
    <source>
        <dbReference type="EMBL" id="ADE38261.1"/>
    </source>
</evidence>
<dbReference type="PANTHER" id="PTHR42831">
    <property type="entry name" value="FE-S PROTEIN MATURATION AUXILIARY FACTOR YITW"/>
    <property type="match status" value="1"/>
</dbReference>
<dbReference type="Gene3D" id="3.30.300.130">
    <property type="entry name" value="Fe-S cluster assembly (FSCA)"/>
    <property type="match status" value="1"/>
</dbReference>
<organism evidence="3 4">
    <name type="scientific">Puniceispirillum marinum (strain IMCC1322)</name>
    <dbReference type="NCBI Taxonomy" id="488538"/>
    <lineage>
        <taxon>Bacteria</taxon>
        <taxon>Pseudomonadati</taxon>
        <taxon>Pseudomonadota</taxon>
        <taxon>Alphaproteobacteria</taxon>
        <taxon>Candidatus Puniceispirillales</taxon>
        <taxon>Candidatus Puniceispirillaceae</taxon>
        <taxon>Candidatus Puniceispirillum</taxon>
    </lineage>
</organism>
<dbReference type="InterPro" id="IPR052339">
    <property type="entry name" value="Fe-S_Maturation_MIP18"/>
</dbReference>
<feature type="compositionally biased region" description="Basic and acidic residues" evidence="1">
    <location>
        <begin position="30"/>
        <end position="42"/>
    </location>
</feature>
<keyword evidence="4" id="KW-1185">Reference proteome</keyword>
<protein>
    <recommendedName>
        <fullName evidence="2">MIP18 family-like domain-containing protein</fullName>
    </recommendedName>
</protein>
<reference evidence="3 4" key="1">
    <citation type="journal article" date="2010" name="J. Bacteriol.">
        <title>Complete genome sequence of "Candidatus Puniceispirillum marinum" IMCC1322, a representative of the SAR116 clade in the Alphaproteobacteria.</title>
        <authorList>
            <person name="Oh H.M."/>
            <person name="Kwon K.K."/>
            <person name="Kang I."/>
            <person name="Kang S.G."/>
            <person name="Lee J.H."/>
            <person name="Kim S.J."/>
            <person name="Cho J.C."/>
        </authorList>
    </citation>
    <scope>NUCLEOTIDE SEQUENCE [LARGE SCALE GENOMIC DNA]</scope>
    <source>
        <strain evidence="3 4">IMCC1322</strain>
    </source>
</reference>
<dbReference type="InterPro" id="IPR002744">
    <property type="entry name" value="MIP18-like"/>
</dbReference>
<evidence type="ECO:0000259" key="2">
    <source>
        <dbReference type="Pfam" id="PF01883"/>
    </source>
</evidence>
<dbReference type="PANTHER" id="PTHR42831:SF1">
    <property type="entry name" value="FE-S PROTEIN MATURATION AUXILIARY FACTOR YITW"/>
    <property type="match status" value="1"/>
</dbReference>
<dbReference type="AlphaFoldDB" id="D5BNJ4"/>
<dbReference type="SUPFAM" id="SSF117916">
    <property type="entry name" value="Fe-S cluster assembly (FSCA) domain-like"/>
    <property type="match status" value="1"/>
</dbReference>